<dbReference type="EMBL" id="JARKIF010000010">
    <property type="protein sequence ID" value="KAJ7628841.1"/>
    <property type="molecule type" value="Genomic_DNA"/>
</dbReference>
<accession>A0AAD7BS09</accession>
<name>A0AAD7BS09_9AGAR</name>
<dbReference type="AlphaFoldDB" id="A0AAD7BS09"/>
<reference evidence="1" key="1">
    <citation type="submission" date="2023-03" db="EMBL/GenBank/DDBJ databases">
        <title>Massive genome expansion in bonnet fungi (Mycena s.s.) driven by repeated elements and novel gene families across ecological guilds.</title>
        <authorList>
            <consortium name="Lawrence Berkeley National Laboratory"/>
            <person name="Harder C.B."/>
            <person name="Miyauchi S."/>
            <person name="Viragh M."/>
            <person name="Kuo A."/>
            <person name="Thoen E."/>
            <person name="Andreopoulos B."/>
            <person name="Lu D."/>
            <person name="Skrede I."/>
            <person name="Drula E."/>
            <person name="Henrissat B."/>
            <person name="Morin E."/>
            <person name="Kohler A."/>
            <person name="Barry K."/>
            <person name="LaButti K."/>
            <person name="Morin E."/>
            <person name="Salamov A."/>
            <person name="Lipzen A."/>
            <person name="Mereny Z."/>
            <person name="Hegedus B."/>
            <person name="Baldrian P."/>
            <person name="Stursova M."/>
            <person name="Weitz H."/>
            <person name="Taylor A."/>
            <person name="Grigoriev I.V."/>
            <person name="Nagy L.G."/>
            <person name="Martin F."/>
            <person name="Kauserud H."/>
        </authorList>
    </citation>
    <scope>NUCLEOTIDE SEQUENCE</scope>
    <source>
        <strain evidence="1">9284</strain>
    </source>
</reference>
<evidence type="ECO:0000313" key="1">
    <source>
        <dbReference type="EMBL" id="KAJ7628841.1"/>
    </source>
</evidence>
<keyword evidence="2" id="KW-1185">Reference proteome</keyword>
<sequence>MASSYHKDHTYWTTIHRAPSQLSHEDWKASVELGLGEWLGIPLVKETTGQFDLIVANDVLDDRAEAWGLRTVRSRPVIILVGKFKSRDDIVMLAKDQALQSKLSEFPEFKPDRGDTACVMESKILIDKQSGSDIRNRVHYFGICEVPEGGGREQCEKKLDALVARVMKLPVAQKNLVKFTMYRQDSSMDHISTTQLNIHHGPEYTFVFHQEFDNEDDMMELVNDRGYADLVVEGTKFFNITSFAADVITKFQQK</sequence>
<protein>
    <submittedName>
        <fullName evidence="1">Uncharacterized protein</fullName>
    </submittedName>
</protein>
<gene>
    <name evidence="1" type="ORF">FB45DRAFT_1059520</name>
</gene>
<organism evidence="1 2">
    <name type="scientific">Roridomyces roridus</name>
    <dbReference type="NCBI Taxonomy" id="1738132"/>
    <lineage>
        <taxon>Eukaryota</taxon>
        <taxon>Fungi</taxon>
        <taxon>Dikarya</taxon>
        <taxon>Basidiomycota</taxon>
        <taxon>Agaricomycotina</taxon>
        <taxon>Agaricomycetes</taxon>
        <taxon>Agaricomycetidae</taxon>
        <taxon>Agaricales</taxon>
        <taxon>Marasmiineae</taxon>
        <taxon>Mycenaceae</taxon>
        <taxon>Roridomyces</taxon>
    </lineage>
</organism>
<evidence type="ECO:0000313" key="2">
    <source>
        <dbReference type="Proteomes" id="UP001221142"/>
    </source>
</evidence>
<dbReference type="Proteomes" id="UP001221142">
    <property type="component" value="Unassembled WGS sequence"/>
</dbReference>
<proteinExistence type="predicted"/>
<comment type="caution">
    <text evidence="1">The sequence shown here is derived from an EMBL/GenBank/DDBJ whole genome shotgun (WGS) entry which is preliminary data.</text>
</comment>